<organism evidence="2 3">
    <name type="scientific">Microlunatus kandeliicorticis</name>
    <dbReference type="NCBI Taxonomy" id="1759536"/>
    <lineage>
        <taxon>Bacteria</taxon>
        <taxon>Bacillati</taxon>
        <taxon>Actinomycetota</taxon>
        <taxon>Actinomycetes</taxon>
        <taxon>Propionibacteriales</taxon>
        <taxon>Propionibacteriaceae</taxon>
        <taxon>Microlunatus</taxon>
    </lineage>
</organism>
<evidence type="ECO:0000259" key="1">
    <source>
        <dbReference type="Pfam" id="PF01370"/>
    </source>
</evidence>
<dbReference type="Proteomes" id="UP000523079">
    <property type="component" value="Unassembled WGS sequence"/>
</dbReference>
<dbReference type="AlphaFoldDB" id="A0A7W3INY0"/>
<keyword evidence="2" id="KW-0560">Oxidoreductase</keyword>
<reference evidence="2 3" key="1">
    <citation type="submission" date="2020-07" db="EMBL/GenBank/DDBJ databases">
        <title>Sequencing the genomes of 1000 actinobacteria strains.</title>
        <authorList>
            <person name="Klenk H.-P."/>
        </authorList>
    </citation>
    <scope>NUCLEOTIDE SEQUENCE [LARGE SCALE GENOMIC DNA]</scope>
    <source>
        <strain evidence="2 3">DSM 100723</strain>
    </source>
</reference>
<dbReference type="Pfam" id="PF01370">
    <property type="entry name" value="Epimerase"/>
    <property type="match status" value="1"/>
</dbReference>
<dbReference type="EC" id="1.3.1.45" evidence="2"/>
<dbReference type="EMBL" id="JACGWT010000001">
    <property type="protein sequence ID" value="MBA8792558.1"/>
    <property type="molecule type" value="Genomic_DNA"/>
</dbReference>
<proteinExistence type="predicted"/>
<evidence type="ECO:0000313" key="2">
    <source>
        <dbReference type="EMBL" id="MBA8792558.1"/>
    </source>
</evidence>
<dbReference type="Gene3D" id="3.40.50.720">
    <property type="entry name" value="NAD(P)-binding Rossmann-like Domain"/>
    <property type="match status" value="1"/>
</dbReference>
<dbReference type="InterPro" id="IPR001509">
    <property type="entry name" value="Epimerase_deHydtase"/>
</dbReference>
<comment type="caution">
    <text evidence="2">The sequence shown here is derived from an EMBL/GenBank/DDBJ whole genome shotgun (WGS) entry which is preliminary data.</text>
</comment>
<dbReference type="InterPro" id="IPR036291">
    <property type="entry name" value="NAD(P)-bd_dom_sf"/>
</dbReference>
<name>A0A7W3INY0_9ACTN</name>
<protein>
    <submittedName>
        <fullName evidence="2">2'-hydroxyisoflavone reductase</fullName>
        <ecNumber evidence="2">1.3.1.45</ecNumber>
    </submittedName>
</protein>
<gene>
    <name evidence="2" type="ORF">FHX74_000152</name>
</gene>
<keyword evidence="3" id="KW-1185">Reference proteome</keyword>
<accession>A0A7W3INY0</accession>
<sequence length="338" mass="36230">MSARVLVLGGGGFLGYHAVTEALAAGHEVSVFSRSGRAPVEGVEVVTGDREGDLSALRGREWDAVFDTYNDRADGAPAIRATARLLSGSVGAYGYVSGMSVYAPMGPAVPDETGPVRARGVEPDTDRLQLRSLAKLAGEAAVTEEFDGVALFPRVGIMVGPRSTRMSYWPVRFASALAGETPRRVVLPGDPERPVQYSDARDIAAWCWRMLVDGRGGTYNTVGPCRPDPLRQVLLACLEAAGGGPDDVELVTARDEDALRAQLASVDEEERPLWYPEDQIPQVAIDSAKAAAAGLVFRSARETAADILRWAEEAGERPLLDRFVGQERLILERLAGRG</sequence>
<dbReference type="RefSeq" id="WP_182558194.1">
    <property type="nucleotide sequence ID" value="NZ_JACGWT010000001.1"/>
</dbReference>
<dbReference type="GO" id="GO:0047526">
    <property type="term" value="F:2'-hydroxyisoflavone reductase activity"/>
    <property type="evidence" value="ECO:0007669"/>
    <property type="project" value="UniProtKB-EC"/>
</dbReference>
<feature type="domain" description="NAD-dependent epimerase/dehydratase" evidence="1">
    <location>
        <begin position="5"/>
        <end position="220"/>
    </location>
</feature>
<dbReference type="SUPFAM" id="SSF51735">
    <property type="entry name" value="NAD(P)-binding Rossmann-fold domains"/>
    <property type="match status" value="1"/>
</dbReference>
<evidence type="ECO:0000313" key="3">
    <source>
        <dbReference type="Proteomes" id="UP000523079"/>
    </source>
</evidence>